<dbReference type="Gene3D" id="3.30.1330.40">
    <property type="entry name" value="RutC-like"/>
    <property type="match status" value="1"/>
</dbReference>
<dbReference type="GO" id="GO:0005829">
    <property type="term" value="C:cytosol"/>
    <property type="evidence" value="ECO:0007669"/>
    <property type="project" value="TreeGrafter"/>
</dbReference>
<evidence type="ECO:0000313" key="3">
    <source>
        <dbReference type="Proteomes" id="UP000316609"/>
    </source>
</evidence>
<dbReference type="PANTHER" id="PTHR11803:SF39">
    <property type="entry name" value="2-IMINOBUTANOATE_2-IMINOPROPANOATE DEAMINASE"/>
    <property type="match status" value="1"/>
</dbReference>
<evidence type="ECO:0000256" key="1">
    <source>
        <dbReference type="ARBA" id="ARBA00010552"/>
    </source>
</evidence>
<sequence length="135" mass="13549">MTIEGPRSILVSGAPRPIGAYSQAVVTAPGARLVFTAGQIGLDPKTGEVVPGGVGEETGQALRNVAAVLAGASLSLADVVKATVFLADMGDFQAMNEVYGRHFPESPPARSTIAAAGLPRGARVEIEVVAAAPGA</sequence>
<dbReference type="NCBIfam" id="TIGR00004">
    <property type="entry name" value="Rid family detoxifying hydrolase"/>
    <property type="match status" value="1"/>
</dbReference>
<dbReference type="PROSITE" id="PS01094">
    <property type="entry name" value="UPF0076"/>
    <property type="match status" value="1"/>
</dbReference>
<dbReference type="SUPFAM" id="SSF55298">
    <property type="entry name" value="YjgF-like"/>
    <property type="match status" value="1"/>
</dbReference>
<organism evidence="2 3">
    <name type="scientific">Eiseniibacteriota bacterium</name>
    <dbReference type="NCBI Taxonomy" id="2212470"/>
    <lineage>
        <taxon>Bacteria</taxon>
        <taxon>Candidatus Eiseniibacteriota</taxon>
    </lineage>
</organism>
<evidence type="ECO:0008006" key="4">
    <source>
        <dbReference type="Google" id="ProtNLM"/>
    </source>
</evidence>
<dbReference type="Proteomes" id="UP000316609">
    <property type="component" value="Unassembled WGS sequence"/>
</dbReference>
<evidence type="ECO:0000313" key="2">
    <source>
        <dbReference type="EMBL" id="TMQ65530.1"/>
    </source>
</evidence>
<dbReference type="InterPro" id="IPR006175">
    <property type="entry name" value="YjgF/YER057c/UK114"/>
</dbReference>
<dbReference type="InterPro" id="IPR019897">
    <property type="entry name" value="RidA_CS"/>
</dbReference>
<reference evidence="2 3" key="1">
    <citation type="journal article" date="2019" name="Nat. Microbiol.">
        <title>Mediterranean grassland soil C-N compound turnover is dependent on rainfall and depth, and is mediated by genomically divergent microorganisms.</title>
        <authorList>
            <person name="Diamond S."/>
            <person name="Andeer P.F."/>
            <person name="Li Z."/>
            <person name="Crits-Christoph A."/>
            <person name="Burstein D."/>
            <person name="Anantharaman K."/>
            <person name="Lane K.R."/>
            <person name="Thomas B.C."/>
            <person name="Pan C."/>
            <person name="Northen T.R."/>
            <person name="Banfield J.F."/>
        </authorList>
    </citation>
    <scope>NUCLEOTIDE SEQUENCE [LARGE SCALE GENOMIC DNA]</scope>
    <source>
        <strain evidence="2">WS_8</strain>
    </source>
</reference>
<dbReference type="InterPro" id="IPR035959">
    <property type="entry name" value="RutC-like_sf"/>
</dbReference>
<comment type="caution">
    <text evidence="2">The sequence shown here is derived from an EMBL/GenBank/DDBJ whole genome shotgun (WGS) entry which is preliminary data.</text>
</comment>
<dbReference type="PANTHER" id="PTHR11803">
    <property type="entry name" value="2-IMINOBUTANOATE/2-IMINOPROPANOATE DEAMINASE RIDA"/>
    <property type="match status" value="1"/>
</dbReference>
<dbReference type="InterPro" id="IPR006056">
    <property type="entry name" value="RidA"/>
</dbReference>
<name>A0A538TPK4_UNCEI</name>
<dbReference type="FunFam" id="3.30.1330.40:FF:000001">
    <property type="entry name" value="L-PSP family endoribonuclease"/>
    <property type="match status" value="1"/>
</dbReference>
<gene>
    <name evidence="2" type="ORF">E6K78_07465</name>
</gene>
<dbReference type="EMBL" id="VBOY01000069">
    <property type="protein sequence ID" value="TMQ65530.1"/>
    <property type="molecule type" value="Genomic_DNA"/>
</dbReference>
<comment type="similarity">
    <text evidence="1">Belongs to the RutC family.</text>
</comment>
<proteinExistence type="inferred from homology"/>
<dbReference type="GO" id="GO:0019239">
    <property type="term" value="F:deaminase activity"/>
    <property type="evidence" value="ECO:0007669"/>
    <property type="project" value="TreeGrafter"/>
</dbReference>
<dbReference type="Pfam" id="PF01042">
    <property type="entry name" value="Ribonuc_L-PSP"/>
    <property type="match status" value="1"/>
</dbReference>
<accession>A0A538TPK4</accession>
<dbReference type="AlphaFoldDB" id="A0A538TPK4"/>
<dbReference type="CDD" id="cd00448">
    <property type="entry name" value="YjgF_YER057c_UK114_family"/>
    <property type="match status" value="1"/>
</dbReference>
<protein>
    <recommendedName>
        <fullName evidence="4">RidA family protein</fullName>
    </recommendedName>
</protein>